<keyword evidence="3 6" id="KW-0812">Transmembrane</keyword>
<keyword evidence="9" id="KW-1185">Reference proteome</keyword>
<evidence type="ECO:0000313" key="8">
    <source>
        <dbReference type="EMBL" id="KAF5959420.1"/>
    </source>
</evidence>
<evidence type="ECO:0000259" key="7">
    <source>
        <dbReference type="Pfam" id="PF04893"/>
    </source>
</evidence>
<comment type="similarity">
    <text evidence="2 6">Belongs to the YIP1 family.</text>
</comment>
<evidence type="ECO:0000313" key="9">
    <source>
        <dbReference type="Proteomes" id="UP000593564"/>
    </source>
</evidence>
<evidence type="ECO:0000256" key="1">
    <source>
        <dbReference type="ARBA" id="ARBA00004141"/>
    </source>
</evidence>
<dbReference type="InterPro" id="IPR039765">
    <property type="entry name" value="Yip5/YIPF1/YIPF2"/>
</dbReference>
<organism evidence="8 9">
    <name type="scientific">Camellia sinensis</name>
    <name type="common">Tea plant</name>
    <name type="synonym">Thea sinensis</name>
    <dbReference type="NCBI Taxonomy" id="4442"/>
    <lineage>
        <taxon>Eukaryota</taxon>
        <taxon>Viridiplantae</taxon>
        <taxon>Streptophyta</taxon>
        <taxon>Embryophyta</taxon>
        <taxon>Tracheophyta</taxon>
        <taxon>Spermatophyta</taxon>
        <taxon>Magnoliopsida</taxon>
        <taxon>eudicotyledons</taxon>
        <taxon>Gunneridae</taxon>
        <taxon>Pentapetalae</taxon>
        <taxon>asterids</taxon>
        <taxon>Ericales</taxon>
        <taxon>Theaceae</taxon>
        <taxon>Camellia</taxon>
    </lineage>
</organism>
<feature type="transmembrane region" description="Helical" evidence="6">
    <location>
        <begin position="256"/>
        <end position="278"/>
    </location>
</feature>
<evidence type="ECO:0000256" key="6">
    <source>
        <dbReference type="RuleBase" id="RU361264"/>
    </source>
</evidence>
<dbReference type="Proteomes" id="UP000593564">
    <property type="component" value="Unassembled WGS sequence"/>
</dbReference>
<feature type="transmembrane region" description="Helical" evidence="6">
    <location>
        <begin position="225"/>
        <end position="244"/>
    </location>
</feature>
<dbReference type="InterPro" id="IPR006977">
    <property type="entry name" value="Yip1_dom"/>
</dbReference>
<feature type="transmembrane region" description="Helical" evidence="6">
    <location>
        <begin position="123"/>
        <end position="142"/>
    </location>
</feature>
<feature type="transmembrane region" description="Helical" evidence="6">
    <location>
        <begin position="199"/>
        <end position="219"/>
    </location>
</feature>
<proteinExistence type="inferred from homology"/>
<reference evidence="9" key="1">
    <citation type="journal article" date="2020" name="Nat. Commun.">
        <title>Genome assembly of wild tea tree DASZ reveals pedigree and selection history of tea varieties.</title>
        <authorList>
            <person name="Zhang W."/>
            <person name="Zhang Y."/>
            <person name="Qiu H."/>
            <person name="Guo Y."/>
            <person name="Wan H."/>
            <person name="Zhang X."/>
            <person name="Scossa F."/>
            <person name="Alseekh S."/>
            <person name="Zhang Q."/>
            <person name="Wang P."/>
            <person name="Xu L."/>
            <person name="Schmidt M.H."/>
            <person name="Jia X."/>
            <person name="Li D."/>
            <person name="Zhu A."/>
            <person name="Guo F."/>
            <person name="Chen W."/>
            <person name="Ni D."/>
            <person name="Usadel B."/>
            <person name="Fernie A.R."/>
            <person name="Wen W."/>
        </authorList>
    </citation>
    <scope>NUCLEOTIDE SEQUENCE [LARGE SCALE GENOMIC DNA]</scope>
    <source>
        <strain evidence="9">cv. G240</strain>
    </source>
</reference>
<protein>
    <recommendedName>
        <fullName evidence="6">Protein YIP</fullName>
    </recommendedName>
</protein>
<dbReference type="GO" id="GO:0031267">
    <property type="term" value="F:small GTPase binding"/>
    <property type="evidence" value="ECO:0007669"/>
    <property type="project" value="InterPro"/>
</dbReference>
<comment type="subcellular location">
    <subcellularLocation>
        <location evidence="6">Golgi apparatus membrane</location>
        <topology evidence="6">Multi-pass membrane protein</topology>
    </subcellularLocation>
    <subcellularLocation>
        <location evidence="1">Membrane</location>
        <topology evidence="1">Multi-pass membrane protein</topology>
    </subcellularLocation>
</comment>
<reference evidence="8 9" key="2">
    <citation type="submission" date="2020-07" db="EMBL/GenBank/DDBJ databases">
        <title>Genome assembly of wild tea tree DASZ reveals pedigree and selection history of tea varieties.</title>
        <authorList>
            <person name="Zhang W."/>
        </authorList>
    </citation>
    <scope>NUCLEOTIDE SEQUENCE [LARGE SCALE GENOMIC DNA]</scope>
    <source>
        <strain evidence="9">cv. G240</strain>
        <tissue evidence="8">Leaf</tissue>
    </source>
</reference>
<dbReference type="PANTHER" id="PTHR12822">
    <property type="entry name" value="PROTEIN YIPF"/>
    <property type="match status" value="1"/>
</dbReference>
<dbReference type="GO" id="GO:0016192">
    <property type="term" value="P:vesicle-mediated transport"/>
    <property type="evidence" value="ECO:0007669"/>
    <property type="project" value="InterPro"/>
</dbReference>
<accession>A0A7J7I327</accession>
<evidence type="ECO:0000256" key="2">
    <source>
        <dbReference type="ARBA" id="ARBA00010596"/>
    </source>
</evidence>
<evidence type="ECO:0000256" key="5">
    <source>
        <dbReference type="ARBA" id="ARBA00023136"/>
    </source>
</evidence>
<dbReference type="PANTHER" id="PTHR12822:SF5">
    <property type="entry name" value="PROTEIN YIP"/>
    <property type="match status" value="1"/>
</dbReference>
<keyword evidence="5 6" id="KW-0472">Membrane</keyword>
<evidence type="ECO:0000256" key="3">
    <source>
        <dbReference type="ARBA" id="ARBA00022692"/>
    </source>
</evidence>
<gene>
    <name evidence="8" type="ORF">HYC85_000629</name>
</gene>
<keyword evidence="4 6" id="KW-1133">Transmembrane helix</keyword>
<feature type="domain" description="Yip1" evidence="7">
    <location>
        <begin position="110"/>
        <end position="273"/>
    </location>
</feature>
<comment type="caution">
    <text evidence="8">The sequence shown here is derived from an EMBL/GenBank/DDBJ whole genome shotgun (WGS) entry which is preliminary data.</text>
</comment>
<name>A0A7J7I327_CAMSI</name>
<dbReference type="AlphaFoldDB" id="A0A7J7I327"/>
<dbReference type="Pfam" id="PF04893">
    <property type="entry name" value="Yip1"/>
    <property type="match status" value="1"/>
</dbReference>
<dbReference type="EMBL" id="JACBKZ010000001">
    <property type="protein sequence ID" value="KAF5959420.1"/>
    <property type="molecule type" value="Genomic_DNA"/>
</dbReference>
<feature type="transmembrane region" description="Helical" evidence="6">
    <location>
        <begin position="162"/>
        <end position="187"/>
    </location>
</feature>
<dbReference type="GO" id="GO:0000139">
    <property type="term" value="C:Golgi membrane"/>
    <property type="evidence" value="ECO:0007669"/>
    <property type="project" value="UniProtKB-SubCell"/>
</dbReference>
<evidence type="ECO:0000256" key="4">
    <source>
        <dbReference type="ARBA" id="ARBA00022989"/>
    </source>
</evidence>
<sequence length="280" mass="31782">MRRYFERISLSLSLDLSLHTHPWMILSLPFPPATCSVQSRPLSLKEIKPPPPVMRPLIFFYPANHAEGVEQMSSTNNWKGVFNISSYTQYFNVDTDIVLNRLMSSLYPINGDFFNKIEANPDLYGLVWITTTLVFVIAALGNCGTYLMNKHSDSSTSWSFDVSYISLAACSIYGYAVVVPLGFYFLLQYLGSNASLVRFWCMWGYSFFILVLSSFMFLLVIPVEFLRWIIIIITGGASATFVALNLRSHIEGNNDLTMVLVAAFILQMGLALFIKMWFFP</sequence>